<dbReference type="OrthoDB" id="1728974at2759"/>
<dbReference type="OMA" id="THGGVHS"/>
<dbReference type="AlphaFoldDB" id="A0A087UB43"/>
<dbReference type="Gene3D" id="3.30.420.40">
    <property type="match status" value="1"/>
</dbReference>
<keyword evidence="2" id="KW-1185">Reference proteome</keyword>
<organism evidence="1 2">
    <name type="scientific">Stegodyphus mimosarum</name>
    <name type="common">African social velvet spider</name>
    <dbReference type="NCBI Taxonomy" id="407821"/>
    <lineage>
        <taxon>Eukaryota</taxon>
        <taxon>Metazoa</taxon>
        <taxon>Ecdysozoa</taxon>
        <taxon>Arthropoda</taxon>
        <taxon>Chelicerata</taxon>
        <taxon>Arachnida</taxon>
        <taxon>Araneae</taxon>
        <taxon>Araneomorphae</taxon>
        <taxon>Entelegynae</taxon>
        <taxon>Eresoidea</taxon>
        <taxon>Eresidae</taxon>
        <taxon>Stegodyphus</taxon>
    </lineage>
</organism>
<evidence type="ECO:0000313" key="2">
    <source>
        <dbReference type="Proteomes" id="UP000054359"/>
    </source>
</evidence>
<evidence type="ECO:0000313" key="1">
    <source>
        <dbReference type="EMBL" id="KFM74582.1"/>
    </source>
</evidence>
<keyword evidence="1" id="KW-0808">Transferase</keyword>
<gene>
    <name evidence="1" type="ORF">X975_06085</name>
</gene>
<protein>
    <submittedName>
        <fullName evidence="1">Xylulose kinase</fullName>
    </submittedName>
</protein>
<dbReference type="GO" id="GO:0016301">
    <property type="term" value="F:kinase activity"/>
    <property type="evidence" value="ECO:0007669"/>
    <property type="project" value="UniProtKB-KW"/>
</dbReference>
<name>A0A087UB43_STEMI</name>
<dbReference type="EMBL" id="KK119063">
    <property type="protein sequence ID" value="KFM74582.1"/>
    <property type="molecule type" value="Genomic_DNA"/>
</dbReference>
<proteinExistence type="predicted"/>
<dbReference type="STRING" id="407821.A0A087UB43"/>
<feature type="non-terminal residue" evidence="1">
    <location>
        <position position="74"/>
    </location>
</feature>
<sequence length="74" mass="8398">MDEEISYLGFDFSTQQLKAVVINDKLEVTHQSAVQFDVDLPEFRTHGGVHSHDDQLTVTAPPIMWVKALDMILE</sequence>
<accession>A0A087UB43</accession>
<keyword evidence="1" id="KW-0418">Kinase</keyword>
<reference evidence="1 2" key="1">
    <citation type="submission" date="2013-11" db="EMBL/GenBank/DDBJ databases">
        <title>Genome sequencing of Stegodyphus mimosarum.</title>
        <authorList>
            <person name="Bechsgaard J."/>
        </authorList>
    </citation>
    <scope>NUCLEOTIDE SEQUENCE [LARGE SCALE GENOMIC DNA]</scope>
</reference>
<dbReference type="Proteomes" id="UP000054359">
    <property type="component" value="Unassembled WGS sequence"/>
</dbReference>